<name>A0A438D1X2_VITVI</name>
<reference evidence="2 3" key="1">
    <citation type="journal article" date="2018" name="PLoS Genet.">
        <title>Population sequencing reveals clonal diversity and ancestral inbreeding in the grapevine cultivar Chardonnay.</title>
        <authorList>
            <person name="Roach M.J."/>
            <person name="Johnson D.L."/>
            <person name="Bohlmann J."/>
            <person name="van Vuuren H.J."/>
            <person name="Jones S.J."/>
            <person name="Pretorius I.S."/>
            <person name="Schmidt S.A."/>
            <person name="Borneman A.R."/>
        </authorList>
    </citation>
    <scope>NUCLEOTIDE SEQUENCE [LARGE SCALE GENOMIC DNA]</scope>
    <source>
        <strain evidence="3">cv. Chardonnay</strain>
        <tissue evidence="2">Leaf</tissue>
    </source>
</reference>
<dbReference type="InterPro" id="IPR036691">
    <property type="entry name" value="Endo/exonu/phosph_ase_sf"/>
</dbReference>
<evidence type="ECO:0008006" key="4">
    <source>
        <dbReference type="Google" id="ProtNLM"/>
    </source>
</evidence>
<gene>
    <name evidence="2" type="ORF">CK203_093685</name>
</gene>
<evidence type="ECO:0000256" key="1">
    <source>
        <dbReference type="SAM" id="Phobius"/>
    </source>
</evidence>
<evidence type="ECO:0000313" key="2">
    <source>
        <dbReference type="EMBL" id="RVW29458.1"/>
    </source>
</evidence>
<dbReference type="SUPFAM" id="SSF56219">
    <property type="entry name" value="DNase I-like"/>
    <property type="match status" value="1"/>
</dbReference>
<proteinExistence type="predicted"/>
<dbReference type="EMBL" id="QGNW01001840">
    <property type="protein sequence ID" value="RVW29458.1"/>
    <property type="molecule type" value="Genomic_DNA"/>
</dbReference>
<dbReference type="Gene3D" id="3.60.10.10">
    <property type="entry name" value="Endonuclease/exonuclease/phosphatase"/>
    <property type="match status" value="1"/>
</dbReference>
<evidence type="ECO:0000313" key="3">
    <source>
        <dbReference type="Proteomes" id="UP000288805"/>
    </source>
</evidence>
<feature type="transmembrane region" description="Helical" evidence="1">
    <location>
        <begin position="25"/>
        <end position="44"/>
    </location>
</feature>
<organism evidence="2 3">
    <name type="scientific">Vitis vinifera</name>
    <name type="common">Grape</name>
    <dbReference type="NCBI Taxonomy" id="29760"/>
    <lineage>
        <taxon>Eukaryota</taxon>
        <taxon>Viridiplantae</taxon>
        <taxon>Streptophyta</taxon>
        <taxon>Embryophyta</taxon>
        <taxon>Tracheophyta</taxon>
        <taxon>Spermatophyta</taxon>
        <taxon>Magnoliopsida</taxon>
        <taxon>eudicotyledons</taxon>
        <taxon>Gunneridae</taxon>
        <taxon>Pentapetalae</taxon>
        <taxon>rosids</taxon>
        <taxon>Vitales</taxon>
        <taxon>Vitaceae</taxon>
        <taxon>Viteae</taxon>
        <taxon>Vitis</taxon>
    </lineage>
</organism>
<sequence>MTEEALTAEASKYESILDVFGGDRVLFSSLLSLGAIGFWWWGVFWEWKSLMKVLGCRRVRIWRKKKDQGSSWDESSLAKFSKTLGFTTESVEGEILKLLLRLKTRRDQGKKKGISGMSRNKKSLIKALISSQKVDLVYLQETKMSEMSIGVVRSLGVGRFLEWGVLNVKGAVGGVLVFWDNRVLELVGMEVGLFSISCRFKNCEDGFSWIFSVVYDPTLKRYRELFWEELGAIRGLWSDPWCIGGDFNMIRFPNESRRAGRLSSSMRRFSEVIDDLDLRDLPL</sequence>
<dbReference type="AlphaFoldDB" id="A0A438D1X2"/>
<keyword evidence="1" id="KW-0472">Membrane</keyword>
<dbReference type="Proteomes" id="UP000288805">
    <property type="component" value="Unassembled WGS sequence"/>
</dbReference>
<keyword evidence="1" id="KW-1133">Transmembrane helix</keyword>
<accession>A0A438D1X2</accession>
<comment type="caution">
    <text evidence="2">The sequence shown here is derived from an EMBL/GenBank/DDBJ whole genome shotgun (WGS) entry which is preliminary data.</text>
</comment>
<keyword evidence="1" id="KW-0812">Transmembrane</keyword>
<protein>
    <recommendedName>
        <fullName evidence="4">Endonuclease/exonuclease/phosphatase domain-containing protein</fullName>
    </recommendedName>
</protein>